<gene>
    <name evidence="3" type="ORF">OIU77_009443</name>
</gene>
<keyword evidence="1" id="KW-0677">Repeat</keyword>
<organism evidence="3 4">
    <name type="scientific">Salix suchowensis</name>
    <dbReference type="NCBI Taxonomy" id="1278906"/>
    <lineage>
        <taxon>Eukaryota</taxon>
        <taxon>Viridiplantae</taxon>
        <taxon>Streptophyta</taxon>
        <taxon>Embryophyta</taxon>
        <taxon>Tracheophyta</taxon>
        <taxon>Spermatophyta</taxon>
        <taxon>Magnoliopsida</taxon>
        <taxon>eudicotyledons</taxon>
        <taxon>Gunneridae</taxon>
        <taxon>Pentapetalae</taxon>
        <taxon>rosids</taxon>
        <taxon>fabids</taxon>
        <taxon>Malpighiales</taxon>
        <taxon>Salicaceae</taxon>
        <taxon>Saliceae</taxon>
        <taxon>Salix</taxon>
    </lineage>
</organism>
<dbReference type="Gene3D" id="3.80.10.10">
    <property type="entry name" value="Ribonuclease Inhibitor"/>
    <property type="match status" value="4"/>
</dbReference>
<dbReference type="PANTHER" id="PTHR47186">
    <property type="entry name" value="LEUCINE-RICH REPEAT-CONTAINING PROTEIN 57"/>
    <property type="match status" value="1"/>
</dbReference>
<dbReference type="Proteomes" id="UP001141253">
    <property type="component" value="Chromosome 11"/>
</dbReference>
<reference evidence="3" key="2">
    <citation type="journal article" date="2023" name="Int. J. Mol. Sci.">
        <title>De Novo Assembly and Annotation of 11 Diverse Shrub Willow (Salix) Genomes Reveals Novel Gene Organization in Sex-Linked Regions.</title>
        <authorList>
            <person name="Hyden B."/>
            <person name="Feng K."/>
            <person name="Yates T.B."/>
            <person name="Jawdy S."/>
            <person name="Cereghino C."/>
            <person name="Smart L.B."/>
            <person name="Muchero W."/>
        </authorList>
    </citation>
    <scope>NUCLEOTIDE SEQUENCE</scope>
    <source>
        <tissue evidence="3">Shoot tip</tissue>
    </source>
</reference>
<dbReference type="EMBL" id="JAPFFI010000021">
    <property type="protein sequence ID" value="KAJ6333576.1"/>
    <property type="molecule type" value="Genomic_DNA"/>
</dbReference>
<evidence type="ECO:0000313" key="3">
    <source>
        <dbReference type="EMBL" id="KAJ6333576.1"/>
    </source>
</evidence>
<evidence type="ECO:0000259" key="2">
    <source>
        <dbReference type="Pfam" id="PF23598"/>
    </source>
</evidence>
<sequence length="632" mass="71561">MSRECFFIEGNTKLQISKTVRHVGAYGTLSYTPEDKDIKSQSLRSILLFRTTGFRRHGSDDALLLCFTQQKHLRALYVSSLGTTNTLLKSICHLKHLRFLHVSKCSIQKLPKSITTLHKLQTLDLRGCSNLIQLPKGMKQMQSLLYLEITCCNSLQFMPHGMGQLLCLRKLSLFIVGKEEGRHIGELARLNNLAGELRIVDLVNVKNLTDARSADLKSKIALLSLTLSWHWNRQDWTPCMRSLPNNEEEVLGALLTLSGYCGSKFPSNWMMNLNLMQPNLVEMEITECPNCEQLPPFGKLQFLKSLELEGMAGVKCIDSHVYRDGQNSFPSLEKLFIRGMERLEQWDACRFPRLQKLYIAQCPVLNEIPIIPSIKEVGIEEVNVSLLMSISNFTSITSLCIERVATVRVLPEGFLQNHTRLEHLQIFCLRDLQSLSNKVFDNLYALKYLRIYDCDALESLPEEGLRNLTSLEDLHLSHCGRLKSLPVNGLCGLSSLRHLSIHLCDNLASLTEGVRHLTALEDLDLNRCPELNSLPESIQHLTSLQSLKICHCKGLASLPNQIGYLMSLSRLEIEDCPNLVALPDGLQSLSNLSQLIIHDCPELEKRCKKEKGEDWPKICHIPHIKINNLAIQ</sequence>
<dbReference type="InterPro" id="IPR032675">
    <property type="entry name" value="LRR_dom_sf"/>
</dbReference>
<evidence type="ECO:0000313" key="4">
    <source>
        <dbReference type="Proteomes" id="UP001141253"/>
    </source>
</evidence>
<name>A0ABQ9AFG0_9ROSI</name>
<dbReference type="InterPro" id="IPR055414">
    <property type="entry name" value="LRR_R13L4/SHOC2-like"/>
</dbReference>
<dbReference type="PANTHER" id="PTHR47186:SF3">
    <property type="entry name" value="OS09G0267800 PROTEIN"/>
    <property type="match status" value="1"/>
</dbReference>
<dbReference type="EMBL" id="JAPFFI010000021">
    <property type="protein sequence ID" value="KAJ6333574.1"/>
    <property type="molecule type" value="Genomic_DNA"/>
</dbReference>
<dbReference type="Pfam" id="PF23598">
    <property type="entry name" value="LRR_14"/>
    <property type="match status" value="2"/>
</dbReference>
<feature type="domain" description="Disease resistance R13L4/SHOC-2-like LRR" evidence="2">
    <location>
        <begin position="67"/>
        <end position="359"/>
    </location>
</feature>
<evidence type="ECO:0000256" key="1">
    <source>
        <dbReference type="ARBA" id="ARBA00022737"/>
    </source>
</evidence>
<dbReference type="EMBL" id="JAPFFI010000021">
    <property type="protein sequence ID" value="KAJ6333575.1"/>
    <property type="molecule type" value="Genomic_DNA"/>
</dbReference>
<proteinExistence type="predicted"/>
<dbReference type="SUPFAM" id="SSF52058">
    <property type="entry name" value="L domain-like"/>
    <property type="match status" value="2"/>
</dbReference>
<comment type="caution">
    <text evidence="3">The sequence shown here is derived from an EMBL/GenBank/DDBJ whole genome shotgun (WGS) entry which is preliminary data.</text>
</comment>
<feature type="domain" description="Disease resistance R13L4/SHOC-2-like LRR" evidence="2">
    <location>
        <begin position="474"/>
        <end position="613"/>
    </location>
</feature>
<reference evidence="3" key="1">
    <citation type="submission" date="2022-10" db="EMBL/GenBank/DDBJ databases">
        <authorList>
            <person name="Hyden B.L."/>
            <person name="Feng K."/>
            <person name="Yates T."/>
            <person name="Jawdy S."/>
            <person name="Smart L.B."/>
            <person name="Muchero W."/>
        </authorList>
    </citation>
    <scope>NUCLEOTIDE SEQUENCE</scope>
    <source>
        <tissue evidence="3">Shoot tip</tissue>
    </source>
</reference>
<protein>
    <recommendedName>
        <fullName evidence="2">Disease resistance R13L4/SHOC-2-like LRR domain-containing protein</fullName>
    </recommendedName>
</protein>
<accession>A0ABQ9AFG0</accession>
<keyword evidence="4" id="KW-1185">Reference proteome</keyword>